<dbReference type="RefSeq" id="WP_122209657.1">
    <property type="nucleotide sequence ID" value="NZ_RBTP01000063.1"/>
</dbReference>
<accession>A0A3M5P2L8</accession>
<gene>
    <name evidence="1" type="ORF">ALP40_200025</name>
</gene>
<evidence type="ECO:0000313" key="1">
    <source>
        <dbReference type="EMBL" id="RMT78764.1"/>
    </source>
</evidence>
<dbReference type="EMBL" id="RBTP01000063">
    <property type="protein sequence ID" value="RMT78764.1"/>
    <property type="molecule type" value="Genomic_DNA"/>
</dbReference>
<comment type="caution">
    <text evidence="1">The sequence shown here is derived from an EMBL/GenBank/DDBJ whole genome shotgun (WGS) entry which is preliminary data.</text>
</comment>
<dbReference type="OrthoDB" id="143720at2"/>
<evidence type="ECO:0000313" key="2">
    <source>
        <dbReference type="Proteomes" id="UP000273854"/>
    </source>
</evidence>
<protein>
    <submittedName>
        <fullName evidence="1">Uncharacterized protein</fullName>
    </submittedName>
</protein>
<dbReference type="Pfam" id="PF10720">
    <property type="entry name" value="DUF2515"/>
    <property type="match status" value="2"/>
</dbReference>
<proteinExistence type="predicted"/>
<dbReference type="AlphaFoldDB" id="A0A3M5P2L8"/>
<organism evidence="1 2">
    <name type="scientific">Pseudomonas viridiflava</name>
    <name type="common">Phytomonas viridiflava</name>
    <dbReference type="NCBI Taxonomy" id="33069"/>
    <lineage>
        <taxon>Bacteria</taxon>
        <taxon>Pseudomonadati</taxon>
        <taxon>Pseudomonadota</taxon>
        <taxon>Gammaproteobacteria</taxon>
        <taxon>Pseudomonadales</taxon>
        <taxon>Pseudomonadaceae</taxon>
        <taxon>Pseudomonas</taxon>
    </lineage>
</organism>
<reference evidence="1 2" key="1">
    <citation type="submission" date="2018-08" db="EMBL/GenBank/DDBJ databases">
        <title>Recombination of ecologically and evolutionarily significant loci maintains genetic cohesion in the Pseudomonas syringae species complex.</title>
        <authorList>
            <person name="Dillon M."/>
            <person name="Thakur S."/>
            <person name="Almeida R.N.D."/>
            <person name="Weir B.S."/>
            <person name="Guttman D.S."/>
        </authorList>
    </citation>
    <scope>NUCLEOTIDE SEQUENCE [LARGE SCALE GENOMIC DNA]</scope>
    <source>
        <strain evidence="1 2">ICMP 19473</strain>
    </source>
</reference>
<dbReference type="Proteomes" id="UP000273854">
    <property type="component" value="Unassembled WGS sequence"/>
</dbReference>
<dbReference type="InterPro" id="IPR019658">
    <property type="entry name" value="DUF2515"/>
</dbReference>
<name>A0A3M5P2L8_PSEVI</name>
<sequence length="329" mass="37966">MKEDFKLNPRTCSINDLNPGCTELWSLGQQVAVRRLCIKTRIECTQPARYELIADFGARAARIAGNYARIYLELEKNGKPELKGRFYWTGLAAFASKQVMCALDYTSQTKMRMVPFMDLSLDLSKQFLGMGNFWLFQDIFVWHWFYINFPQQFNECIEARDFNEYDDRFIAAFQKLPWVKIAIPKINALKVTDHLRQGFELIKKTEAATTTSDRRALQFQSLMAIARHEQIKILQPLIYEDSVFRRLLDSQSIVEGNWGIPRRLAALSTACETNNSALDKVMTTGDLYNKKDRMAFITEIANTYHEKMFSAAAYMTASITTIAGWSERT</sequence>